<comment type="caution">
    <text evidence="1">The sequence shown here is derived from an EMBL/GenBank/DDBJ whole genome shotgun (WGS) entry which is preliminary data.</text>
</comment>
<dbReference type="NCBIfam" id="TIGR01637">
    <property type="entry name" value="phage_arpU"/>
    <property type="match status" value="1"/>
</dbReference>
<reference evidence="1" key="1">
    <citation type="submission" date="2020-09" db="EMBL/GenBank/DDBJ databases">
        <title>A novel bacterium of genus Hazenella, isolated from South China Sea.</title>
        <authorList>
            <person name="Huang H."/>
            <person name="Mo K."/>
            <person name="Hu Y."/>
        </authorList>
    </citation>
    <scope>NUCLEOTIDE SEQUENCE</scope>
    <source>
        <strain evidence="1">IB182357</strain>
    </source>
</reference>
<name>A0A926RU78_9BACL</name>
<evidence type="ECO:0008006" key="3">
    <source>
        <dbReference type="Google" id="ProtNLM"/>
    </source>
</evidence>
<accession>A0A926RU78</accession>
<dbReference type="EMBL" id="JACXAH010000012">
    <property type="protein sequence ID" value="MBD1372598.1"/>
    <property type="molecule type" value="Genomic_DNA"/>
</dbReference>
<dbReference type="AlphaFoldDB" id="A0A926RU78"/>
<sequence>MHLVTINSNIKQKSWKYIVKQLEKMLYEYTLFQISLDNEAELEKAGLSNHYPSMTASYEEKVSRSYSEYQSSTEKYGIKNASKKLRVHQMERALAVLVEDEKMIIHHKYLQPERISDSLVYDQLGISRSTFYRHKKTAFEKLAVALNLLPSRNELD</sequence>
<proteinExistence type="predicted"/>
<dbReference type="RefSeq" id="WP_191142043.1">
    <property type="nucleotide sequence ID" value="NZ_JACXAH010000012.1"/>
</dbReference>
<dbReference type="InterPro" id="IPR006524">
    <property type="entry name" value="ArpU-like"/>
</dbReference>
<protein>
    <recommendedName>
        <fullName evidence="3">ArpU family transcriptional regulator</fullName>
    </recommendedName>
</protein>
<evidence type="ECO:0000313" key="1">
    <source>
        <dbReference type="EMBL" id="MBD1372598.1"/>
    </source>
</evidence>
<dbReference type="Proteomes" id="UP000661691">
    <property type="component" value="Unassembled WGS sequence"/>
</dbReference>
<organism evidence="1 2">
    <name type="scientific">Polycladospora coralii</name>
    <dbReference type="NCBI Taxonomy" id="2771432"/>
    <lineage>
        <taxon>Bacteria</taxon>
        <taxon>Bacillati</taxon>
        <taxon>Bacillota</taxon>
        <taxon>Bacilli</taxon>
        <taxon>Bacillales</taxon>
        <taxon>Thermoactinomycetaceae</taxon>
        <taxon>Polycladospora</taxon>
    </lineage>
</organism>
<gene>
    <name evidence="1" type="ORF">IC620_09550</name>
</gene>
<keyword evidence="2" id="KW-1185">Reference proteome</keyword>
<evidence type="ECO:0000313" key="2">
    <source>
        <dbReference type="Proteomes" id="UP000661691"/>
    </source>
</evidence>